<feature type="compositionally biased region" description="Basic and acidic residues" evidence="10">
    <location>
        <begin position="976"/>
        <end position="988"/>
    </location>
</feature>
<comment type="subcellular location">
    <subcellularLocation>
        <location evidence="1">Cytoplasm</location>
        <location evidence="1">Cytoskeleton</location>
        <location evidence="1">Microtubule organizing center</location>
        <location evidence="1">Centrosome</location>
    </subcellularLocation>
</comment>
<evidence type="ECO:0000313" key="12">
    <source>
        <dbReference type="EMBL" id="CAC5380138.1"/>
    </source>
</evidence>
<sequence>MKRKKVETDVLNLSSQNLSRIQLPLNLDPTTIILDKNNISKIENLQKCHNLKQLSVAGNRLVRMNGVSNLTNLTVLNLPNNSIVSIEGLKDLTSLAWLNLSGNSIKAIENLGSSINLRHLDLSDNSVSTLTDISHLQNLRTFLLHGNIITSLRTIPPCLPNSLCIFSLAENEILDMNEVAYLSCLPNLEQLSLMNNPCVLMTASTPGFDSRPYIVNWCMKLQVLDGYKVTEKERLKAEWIYSQGKGRHFKPGQHAELCQYLSNICPLTASAELESQEDAKLSQILYKQKLHQQQLQPPRQPNSQSPRQQNSHLQSPARQENNLSANSFSSSGQLSESSRGPPPAAQVAGWIHRSGSSEFCGAGNEIRATQCNDLTVQDVIHEEYETRSQTSLLDSDSIYIPISTRPMTAPAVSNSSPVANFQHVLRRENRPATSAENRYEAYDRRVAKPLNQDVKSKPNFQVSPPQQSGNEPAVMTKRSTPPVAQAHDYDTSQEVSQIEEIIASPPTEHVPEQELTSIKDKVEKRTRKATGSLKRSSSNEKSRPQTSSKRTTVKTTDSSGAKNSAIPVSRSTNLYRTQSDYIPGRYAHNARKSEDSTEKSDKSKNRTRETRNSVRDSGFMSRPVSDAVLEEYTPEEHRAAIMIQTRWRGYWTRQHHPEAVSVRKEMRAKRAEDHIIILRAELDKQRKLYEDEKHQRVLQLEALRYLWKEVQSLQSWKNEVLDSQSFKSTNRHDDSYSEEIQNTLQAMDTGRSSHHGNTVDMERHTELEKACASLQNQVAQLSQALQSVSSVVFQSGYFNSMDTGNNTSLEGTIMVTGYDDDDDTSSCEENTETEARWGTVPHSLSPFPSEEEEVYFMSVPQPGFPTPPRNVKLEHKGNNSVVMSWNHSKILDNMNRETSKSILGYRVFVDENAISMIPANMQKALLHGLDPNHTYKLYVKAVSALGESNMSNIIMAALSKSSSKNVRKCSYSSDSDNNRSDDSEKEADLDSTESSDVTRYRMEKQRRQKRIKSPRQDRRLTQRKESSASDQDPVRETEQSKSSRPSSRSGSAADGIFVQPKLHTHKRSRSRDSRGQSPDSELKDQHDSSSQRNQPKIFQPSSSKQSPPAGSQHQHRDSSIMGSKMSETFTIETQNSLMQVISAAHSQIQEGHEKSIKGHKRTRSKDLAYYGSSESVYAVENAPTSSPKPSRRDSSGGRGSDNDSTKSEKTHRRTSSKDYEWRKDIDSNTHAKKSEGHGVPVIDARKRHNSGSRPSSPAPSDVSSEKSLPDKRKTVAEFLEHRSSTKSTSQNSERSPSAGGIDNSETHTAALPPRHRKSNSSNEDIVTDVRRSPSKNSPTYSDSRRRVYSNSSDPDLSEVHSSSAARQLDLEKKTNSGIVSKLLQKLQTFSKSQEETLRERGHKIKKKSESQNLNPEEGRRPRRTSGSDQDMSQDSKGVPQSDSSSGTQSDDPQMAKKPYQTHRRSRSDQRVPFSPATPTKQNYTEPQWVVDPSSQQTTDPCVQPSYSQPVQYQADSCVSATAWIQCEENSIIPWSVKLNSGSQLTDIMLVDQKIRQENINDKSSVVQGDPHFQQLPLQEMIGMFSRKQRQAISGVHHIPILSGAQLQKSQKQPPS</sequence>
<evidence type="ECO:0000256" key="7">
    <source>
        <dbReference type="ARBA" id="ARBA00058656"/>
    </source>
</evidence>
<dbReference type="CDD" id="cd23767">
    <property type="entry name" value="IQCD"/>
    <property type="match status" value="1"/>
</dbReference>
<feature type="compositionally biased region" description="Basic and acidic residues" evidence="10">
    <location>
        <begin position="1190"/>
        <end position="1208"/>
    </location>
</feature>
<dbReference type="PANTHER" id="PTHR45973">
    <property type="entry name" value="PROTEIN PHOSPHATASE 1 REGULATORY SUBUNIT SDS22-RELATED"/>
    <property type="match status" value="1"/>
</dbReference>
<keyword evidence="4" id="KW-0677">Repeat</keyword>
<dbReference type="Pfam" id="PF00612">
    <property type="entry name" value="IQ"/>
    <property type="match status" value="1"/>
</dbReference>
<evidence type="ECO:0000313" key="13">
    <source>
        <dbReference type="Proteomes" id="UP000507470"/>
    </source>
</evidence>
<keyword evidence="3" id="KW-0433">Leucine-rich repeat</keyword>
<dbReference type="GO" id="GO:1902018">
    <property type="term" value="P:negative regulation of cilium assembly"/>
    <property type="evidence" value="ECO:0007669"/>
    <property type="project" value="TreeGrafter"/>
</dbReference>
<feature type="compositionally biased region" description="Polar residues" evidence="10">
    <location>
        <begin position="1492"/>
        <end position="1502"/>
    </location>
</feature>
<evidence type="ECO:0000256" key="1">
    <source>
        <dbReference type="ARBA" id="ARBA00004300"/>
    </source>
</evidence>
<accession>A0A6J8B847</accession>
<dbReference type="PROSITE" id="PS50096">
    <property type="entry name" value="IQ"/>
    <property type="match status" value="1"/>
</dbReference>
<feature type="compositionally biased region" description="Polar residues" evidence="10">
    <location>
        <begin position="1348"/>
        <end position="1365"/>
    </location>
</feature>
<dbReference type="InterPro" id="IPR050576">
    <property type="entry name" value="Cilia_flagella_integrity"/>
</dbReference>
<feature type="region of interest" description="Disordered" evidence="10">
    <location>
        <begin position="448"/>
        <end position="619"/>
    </location>
</feature>
<feature type="compositionally biased region" description="Polar residues" evidence="10">
    <location>
        <begin position="1285"/>
        <end position="1295"/>
    </location>
</feature>
<dbReference type="EMBL" id="CACVKT020002842">
    <property type="protein sequence ID" value="CAC5380138.1"/>
    <property type="molecule type" value="Genomic_DNA"/>
</dbReference>
<feature type="compositionally biased region" description="Polar residues" evidence="10">
    <location>
        <begin position="544"/>
        <end position="562"/>
    </location>
</feature>
<feature type="compositionally biased region" description="Basic and acidic residues" evidence="10">
    <location>
        <begin position="591"/>
        <end position="614"/>
    </location>
</feature>
<evidence type="ECO:0000256" key="3">
    <source>
        <dbReference type="ARBA" id="ARBA00022614"/>
    </source>
</evidence>
<dbReference type="SUPFAM" id="SSF49265">
    <property type="entry name" value="Fibronectin type III"/>
    <property type="match status" value="1"/>
</dbReference>
<feature type="compositionally biased region" description="Polar residues" evidence="10">
    <location>
        <begin position="1125"/>
        <end position="1149"/>
    </location>
</feature>
<evidence type="ECO:0000256" key="6">
    <source>
        <dbReference type="ARBA" id="ARBA00023212"/>
    </source>
</evidence>
<feature type="compositionally biased region" description="Basic and acidic residues" evidence="10">
    <location>
        <begin position="1215"/>
        <end position="1236"/>
    </location>
</feature>
<dbReference type="GO" id="GO:0030030">
    <property type="term" value="P:cell projection organization"/>
    <property type="evidence" value="ECO:0007669"/>
    <property type="project" value="UniProtKB-KW"/>
</dbReference>
<keyword evidence="2" id="KW-0963">Cytoplasm</keyword>
<feature type="compositionally biased region" description="Low complexity" evidence="10">
    <location>
        <begin position="1042"/>
        <end position="1051"/>
    </location>
</feature>
<dbReference type="SMART" id="SM00015">
    <property type="entry name" value="IQ"/>
    <property type="match status" value="1"/>
</dbReference>
<proteinExistence type="predicted"/>
<dbReference type="InterPro" id="IPR000048">
    <property type="entry name" value="IQ_motif_EF-hand-BS"/>
</dbReference>
<dbReference type="SMART" id="SM00365">
    <property type="entry name" value="LRR_SD22"/>
    <property type="match status" value="6"/>
</dbReference>
<dbReference type="InterPro" id="IPR032675">
    <property type="entry name" value="LRR_dom_sf"/>
</dbReference>
<feature type="compositionally biased region" description="Polar residues" evidence="10">
    <location>
        <begin position="1090"/>
        <end position="1112"/>
    </location>
</feature>
<evidence type="ECO:0000256" key="4">
    <source>
        <dbReference type="ARBA" id="ARBA00022737"/>
    </source>
</evidence>
<evidence type="ECO:0000256" key="10">
    <source>
        <dbReference type="SAM" id="MobiDB-lite"/>
    </source>
</evidence>
<feature type="compositionally biased region" description="Polar residues" evidence="10">
    <location>
        <begin position="458"/>
        <end position="470"/>
    </location>
</feature>
<feature type="compositionally biased region" description="Polar residues" evidence="10">
    <location>
        <begin position="569"/>
        <end position="580"/>
    </location>
</feature>
<dbReference type="Pfam" id="PF14580">
    <property type="entry name" value="LRR_9"/>
    <property type="match status" value="1"/>
</dbReference>
<feature type="compositionally biased region" description="Low complexity" evidence="10">
    <location>
        <begin position="327"/>
        <end position="338"/>
    </location>
</feature>
<dbReference type="SUPFAM" id="SSF52058">
    <property type="entry name" value="L domain-like"/>
    <property type="match status" value="1"/>
</dbReference>
<reference evidence="12 13" key="1">
    <citation type="submission" date="2020-06" db="EMBL/GenBank/DDBJ databases">
        <authorList>
            <person name="Li R."/>
            <person name="Bekaert M."/>
        </authorList>
    </citation>
    <scope>NUCLEOTIDE SEQUENCE [LARGE SCALE GENOMIC DNA]</scope>
    <source>
        <strain evidence="13">wild</strain>
    </source>
</reference>
<dbReference type="GO" id="GO:0005813">
    <property type="term" value="C:centrosome"/>
    <property type="evidence" value="ECO:0007669"/>
    <property type="project" value="UniProtKB-SubCell"/>
</dbReference>
<dbReference type="PROSITE" id="PS50853">
    <property type="entry name" value="FN3"/>
    <property type="match status" value="1"/>
</dbReference>
<keyword evidence="13" id="KW-1185">Reference proteome</keyword>
<dbReference type="Gene3D" id="2.60.40.10">
    <property type="entry name" value="Immunoglobulins"/>
    <property type="match status" value="1"/>
</dbReference>
<dbReference type="PANTHER" id="PTHR45973:SF2">
    <property type="entry name" value="CENTROSOMAL PROTEIN OF 97 KDA"/>
    <property type="match status" value="1"/>
</dbReference>
<dbReference type="Gene3D" id="3.80.10.10">
    <property type="entry name" value="Ribonuclease Inhibitor"/>
    <property type="match status" value="2"/>
</dbReference>
<feature type="compositionally biased region" description="Basic and acidic residues" evidence="10">
    <location>
        <begin position="996"/>
        <end position="1005"/>
    </location>
</feature>
<evidence type="ECO:0000256" key="2">
    <source>
        <dbReference type="ARBA" id="ARBA00022490"/>
    </source>
</evidence>
<dbReference type="InterPro" id="IPR013783">
    <property type="entry name" value="Ig-like_fold"/>
</dbReference>
<gene>
    <name evidence="12" type="ORF">MCOR_16128</name>
</gene>
<dbReference type="Proteomes" id="UP000507470">
    <property type="component" value="Unassembled WGS sequence"/>
</dbReference>
<evidence type="ECO:0000256" key="5">
    <source>
        <dbReference type="ARBA" id="ARBA00022794"/>
    </source>
</evidence>
<dbReference type="InterPro" id="IPR036116">
    <property type="entry name" value="FN3_sf"/>
</dbReference>
<feature type="compositionally biased region" description="Low complexity" evidence="10">
    <location>
        <begin position="291"/>
        <end position="312"/>
    </location>
</feature>
<dbReference type="PROSITE" id="PS51450">
    <property type="entry name" value="LRR"/>
    <property type="match status" value="3"/>
</dbReference>
<dbReference type="InterPro" id="IPR003961">
    <property type="entry name" value="FN3_dom"/>
</dbReference>
<protein>
    <recommendedName>
        <fullName evidence="8">Centrosomal protein of 97 kDa</fullName>
    </recommendedName>
    <alternativeName>
        <fullName evidence="9">Leucine-rich repeat and IQ domain-containing protein 2</fullName>
    </alternativeName>
</protein>
<dbReference type="Pfam" id="PF00041">
    <property type="entry name" value="fn3"/>
    <property type="match status" value="1"/>
</dbReference>
<organism evidence="12 13">
    <name type="scientific">Mytilus coruscus</name>
    <name type="common">Sea mussel</name>
    <dbReference type="NCBI Taxonomy" id="42192"/>
    <lineage>
        <taxon>Eukaryota</taxon>
        <taxon>Metazoa</taxon>
        <taxon>Spiralia</taxon>
        <taxon>Lophotrochozoa</taxon>
        <taxon>Mollusca</taxon>
        <taxon>Bivalvia</taxon>
        <taxon>Autobranchia</taxon>
        <taxon>Pteriomorphia</taxon>
        <taxon>Mytilida</taxon>
        <taxon>Mytiloidea</taxon>
        <taxon>Mytilidae</taxon>
        <taxon>Mytilinae</taxon>
        <taxon>Mytilus</taxon>
    </lineage>
</organism>
<feature type="compositionally biased region" description="Basic and acidic residues" evidence="10">
    <location>
        <begin position="1070"/>
        <end position="1089"/>
    </location>
</feature>
<evidence type="ECO:0000256" key="8">
    <source>
        <dbReference type="ARBA" id="ARBA00068862"/>
    </source>
</evidence>
<feature type="compositionally biased region" description="Polar residues" evidence="10">
    <location>
        <begin position="313"/>
        <end position="326"/>
    </location>
</feature>
<feature type="compositionally biased region" description="Basic and acidic residues" evidence="10">
    <location>
        <begin position="1014"/>
        <end position="1041"/>
    </location>
</feature>
<evidence type="ECO:0000256" key="9">
    <source>
        <dbReference type="ARBA" id="ARBA00076677"/>
    </source>
</evidence>
<feature type="region of interest" description="Disordered" evidence="10">
    <location>
        <begin position="290"/>
        <end position="348"/>
    </location>
</feature>
<keyword evidence="5" id="KW-0970">Cilium biogenesis/degradation</keyword>
<evidence type="ECO:0000259" key="11">
    <source>
        <dbReference type="PROSITE" id="PS50853"/>
    </source>
</evidence>
<feature type="compositionally biased region" description="Polar residues" evidence="10">
    <location>
        <begin position="1424"/>
        <end position="1435"/>
    </location>
</feature>
<name>A0A6J8B847_MYTCO</name>
<comment type="function">
    <text evidence="7">Acts as a key negative regulator of ciliogenesis in collaboration with CCP110 by capping the mother centriole thereby preventing cilia formation. Required for recruitment of CCP110 to the centrosome.</text>
</comment>
<dbReference type="OrthoDB" id="5954088at2759"/>
<feature type="compositionally biased region" description="Polar residues" evidence="10">
    <location>
        <begin position="1476"/>
        <end position="1485"/>
    </location>
</feature>
<dbReference type="SMART" id="SM00060">
    <property type="entry name" value="FN3"/>
    <property type="match status" value="1"/>
</dbReference>
<feature type="region of interest" description="Disordered" evidence="10">
    <location>
        <begin position="964"/>
        <end position="1502"/>
    </location>
</feature>
<dbReference type="InterPro" id="IPR001611">
    <property type="entry name" value="Leu-rich_rpt"/>
</dbReference>
<feature type="compositionally biased region" description="Basic and acidic residues" evidence="10">
    <location>
        <begin position="1263"/>
        <end position="1283"/>
    </location>
</feature>
<keyword evidence="6" id="KW-0206">Cytoskeleton</keyword>
<feature type="compositionally biased region" description="Low complexity" evidence="10">
    <location>
        <begin position="1440"/>
        <end position="1452"/>
    </location>
</feature>
<dbReference type="FunFam" id="3.80.10.10:FF:000165">
    <property type="entry name" value="Centrosomal protein of 97 kDa"/>
    <property type="match status" value="1"/>
</dbReference>
<feature type="domain" description="Fibronectin type-III" evidence="11">
    <location>
        <begin position="867"/>
        <end position="962"/>
    </location>
</feature>
<feature type="compositionally biased region" description="Basic and acidic residues" evidence="10">
    <location>
        <begin position="509"/>
        <end position="523"/>
    </location>
</feature>
<dbReference type="CDD" id="cd00063">
    <property type="entry name" value="FN3"/>
    <property type="match status" value="1"/>
</dbReference>